<keyword evidence="2" id="KW-0808">Transferase</keyword>
<comment type="similarity">
    <text evidence="1">Belongs to the transferase hexapeptide repeat family.</text>
</comment>
<gene>
    <name evidence="5" type="ORF">HED64_15950</name>
</gene>
<dbReference type="SUPFAM" id="SSF51161">
    <property type="entry name" value="Trimeric LpxA-like enzymes"/>
    <property type="match status" value="1"/>
</dbReference>
<dbReference type="CDD" id="cd04647">
    <property type="entry name" value="LbH_MAT_like"/>
    <property type="match status" value="1"/>
</dbReference>
<name>A0ABX1G7F0_9MICC</name>
<evidence type="ECO:0008006" key="7">
    <source>
        <dbReference type="Google" id="ProtNLM"/>
    </source>
</evidence>
<keyword evidence="4" id="KW-0175">Coiled coil</keyword>
<dbReference type="EMBL" id="JAAWVT010000009">
    <property type="protein sequence ID" value="NKG22191.1"/>
    <property type="molecule type" value="Genomic_DNA"/>
</dbReference>
<protein>
    <recommendedName>
        <fullName evidence="7">Acyltransferase</fullName>
    </recommendedName>
</protein>
<dbReference type="Pfam" id="PF00132">
    <property type="entry name" value="Hexapep"/>
    <property type="match status" value="1"/>
</dbReference>
<organism evidence="5 6">
    <name type="scientific">Paeniglutamicibacter terrestris</name>
    <dbReference type="NCBI Taxonomy" id="2723403"/>
    <lineage>
        <taxon>Bacteria</taxon>
        <taxon>Bacillati</taxon>
        <taxon>Actinomycetota</taxon>
        <taxon>Actinomycetes</taxon>
        <taxon>Micrococcales</taxon>
        <taxon>Micrococcaceae</taxon>
        <taxon>Paeniglutamicibacter</taxon>
    </lineage>
</organism>
<evidence type="ECO:0000256" key="3">
    <source>
        <dbReference type="ARBA" id="ARBA00022737"/>
    </source>
</evidence>
<evidence type="ECO:0000256" key="4">
    <source>
        <dbReference type="SAM" id="Coils"/>
    </source>
</evidence>
<accession>A0ABX1G7F0</accession>
<comment type="caution">
    <text evidence="5">The sequence shown here is derived from an EMBL/GenBank/DDBJ whole genome shotgun (WGS) entry which is preliminary data.</text>
</comment>
<dbReference type="PANTHER" id="PTHR23416:SF23">
    <property type="entry name" value="ACETYLTRANSFERASE C18B11.09C-RELATED"/>
    <property type="match status" value="1"/>
</dbReference>
<dbReference type="InterPro" id="IPR001451">
    <property type="entry name" value="Hexapep"/>
</dbReference>
<evidence type="ECO:0000256" key="1">
    <source>
        <dbReference type="ARBA" id="ARBA00007274"/>
    </source>
</evidence>
<dbReference type="InterPro" id="IPR018357">
    <property type="entry name" value="Hexapep_transf_CS"/>
</dbReference>
<feature type="coiled-coil region" evidence="4">
    <location>
        <begin position="1"/>
        <end position="28"/>
    </location>
</feature>
<dbReference type="Proteomes" id="UP000746595">
    <property type="component" value="Unassembled WGS sequence"/>
</dbReference>
<keyword evidence="6" id="KW-1185">Reference proteome</keyword>
<dbReference type="PANTHER" id="PTHR23416">
    <property type="entry name" value="SIALIC ACID SYNTHASE-RELATED"/>
    <property type="match status" value="1"/>
</dbReference>
<evidence type="ECO:0000313" key="6">
    <source>
        <dbReference type="Proteomes" id="UP000746595"/>
    </source>
</evidence>
<dbReference type="InterPro" id="IPR011004">
    <property type="entry name" value="Trimer_LpxA-like_sf"/>
</dbReference>
<dbReference type="InterPro" id="IPR051159">
    <property type="entry name" value="Hexapeptide_acetyltransf"/>
</dbReference>
<dbReference type="Gene3D" id="2.160.10.10">
    <property type="entry name" value="Hexapeptide repeat proteins"/>
    <property type="match status" value="1"/>
</dbReference>
<proteinExistence type="inferred from homology"/>
<keyword evidence="3" id="KW-0677">Repeat</keyword>
<evidence type="ECO:0000256" key="2">
    <source>
        <dbReference type="ARBA" id="ARBA00022679"/>
    </source>
</evidence>
<reference evidence="5 6" key="1">
    <citation type="submission" date="2020-04" db="EMBL/GenBank/DDBJ databases">
        <title>Paeniglutamicibacter sp. ANT13_2, a novel actinomycete isolated from sediment in Antarctica.</title>
        <authorList>
            <person name="Sakdapetsiri C."/>
            <person name="Pinyakong O."/>
        </authorList>
    </citation>
    <scope>NUCLEOTIDE SEQUENCE [LARGE SCALE GENOMIC DNA]</scope>
    <source>
        <strain evidence="5 6">ANT13_2</strain>
    </source>
</reference>
<sequence length="191" mass="20028">MSSIEEQLATLTDRVQKLEKANTDLRNRVARAYPLHFIAPEGVTVGEGARVHPTSQLFASDGRDIKIGSKTLIRRGAEIVGPVSIGSGCSFNRDLYMRANVTIGNNVNVGAFAKFVTDTHAIASSERRAGQWTFPAITVGDGAFIGINVTILGGVNVGAGAVIAAGSLVTKDVEPNSMVGGVPAKKIKDLP</sequence>
<evidence type="ECO:0000313" key="5">
    <source>
        <dbReference type="EMBL" id="NKG22191.1"/>
    </source>
</evidence>
<dbReference type="PROSITE" id="PS00101">
    <property type="entry name" value="HEXAPEP_TRANSFERASES"/>
    <property type="match status" value="1"/>
</dbReference>